<evidence type="ECO:0000313" key="4">
    <source>
        <dbReference type="Proteomes" id="UP000663852"/>
    </source>
</evidence>
<sequence length="255" mass="29047">MEVCVDSFESALAAVQGGAQRIELCSSLDQGGLTPSIGLLRLIRQRLPAELIVFVMIRCRGGDFVYDENELNVMKEEIQSFLQSNQRVDGFVFGALHPDGTIDIQSLKTLISHIPKDISLTFHRAFDFIAKWETGIDQLIQLGFHRILTSGQETNAYYGRKCIRQMITHAQNRIIILPGCGINMTNLESILRETGAKEFHASARVRRPSKMIYKNFQKRICLNGQNTDEEDNSIQVTDKEKVKLMMDIYRKVFFK</sequence>
<evidence type="ECO:0000256" key="1">
    <source>
        <dbReference type="ARBA" id="ARBA00007768"/>
    </source>
</evidence>
<dbReference type="InterPro" id="IPR005627">
    <property type="entry name" value="CutC-like"/>
</dbReference>
<dbReference type="GO" id="GO:0005507">
    <property type="term" value="F:copper ion binding"/>
    <property type="evidence" value="ECO:0007669"/>
    <property type="project" value="TreeGrafter"/>
</dbReference>
<dbReference type="PANTHER" id="PTHR12598:SF0">
    <property type="entry name" value="COPPER HOMEOSTASIS PROTEIN CUTC HOMOLOG"/>
    <property type="match status" value="1"/>
</dbReference>
<dbReference type="PANTHER" id="PTHR12598">
    <property type="entry name" value="COPPER HOMEOSTASIS PROTEIN CUTC"/>
    <property type="match status" value="1"/>
</dbReference>
<dbReference type="FunFam" id="3.20.20.380:FF:000001">
    <property type="entry name" value="Copper homeostasis protein CutC"/>
    <property type="match status" value="1"/>
</dbReference>
<dbReference type="InterPro" id="IPR036822">
    <property type="entry name" value="CutC-like_dom_sf"/>
</dbReference>
<evidence type="ECO:0000313" key="3">
    <source>
        <dbReference type="EMBL" id="CAF0949038.1"/>
    </source>
</evidence>
<dbReference type="OrthoDB" id="7392499at2759"/>
<protein>
    <recommendedName>
        <fullName evidence="2">Copper homeostasis protein cutC homolog</fullName>
    </recommendedName>
</protein>
<dbReference type="Proteomes" id="UP000663852">
    <property type="component" value="Unassembled WGS sequence"/>
</dbReference>
<dbReference type="Pfam" id="PF03932">
    <property type="entry name" value="CutC"/>
    <property type="match status" value="1"/>
</dbReference>
<dbReference type="SUPFAM" id="SSF110395">
    <property type="entry name" value="CutC-like"/>
    <property type="match status" value="1"/>
</dbReference>
<dbReference type="AlphaFoldDB" id="A0A814D588"/>
<organism evidence="3 4">
    <name type="scientific">Adineta ricciae</name>
    <name type="common">Rotifer</name>
    <dbReference type="NCBI Taxonomy" id="249248"/>
    <lineage>
        <taxon>Eukaryota</taxon>
        <taxon>Metazoa</taxon>
        <taxon>Spiralia</taxon>
        <taxon>Gnathifera</taxon>
        <taxon>Rotifera</taxon>
        <taxon>Eurotatoria</taxon>
        <taxon>Bdelloidea</taxon>
        <taxon>Adinetida</taxon>
        <taxon>Adinetidae</taxon>
        <taxon>Adineta</taxon>
    </lineage>
</organism>
<reference evidence="3" key="1">
    <citation type="submission" date="2021-02" db="EMBL/GenBank/DDBJ databases">
        <authorList>
            <person name="Nowell W R."/>
        </authorList>
    </citation>
    <scope>NUCLEOTIDE SEQUENCE</scope>
</reference>
<dbReference type="HAMAP" id="MF_00795">
    <property type="entry name" value="CutC"/>
    <property type="match status" value="1"/>
</dbReference>
<comment type="caution">
    <text evidence="3">The sequence shown here is derived from an EMBL/GenBank/DDBJ whole genome shotgun (WGS) entry which is preliminary data.</text>
</comment>
<comment type="similarity">
    <text evidence="1">Belongs to the CutC family.</text>
</comment>
<name>A0A814D588_ADIRI</name>
<dbReference type="EMBL" id="CAJNOJ010000046">
    <property type="protein sequence ID" value="CAF0949038.1"/>
    <property type="molecule type" value="Genomic_DNA"/>
</dbReference>
<proteinExistence type="inferred from homology"/>
<dbReference type="Gene3D" id="3.20.20.380">
    <property type="entry name" value="Copper homeostasis (CutC) domain"/>
    <property type="match status" value="1"/>
</dbReference>
<evidence type="ECO:0000256" key="2">
    <source>
        <dbReference type="ARBA" id="ARBA00019014"/>
    </source>
</evidence>
<accession>A0A814D588</accession>
<gene>
    <name evidence="3" type="ORF">EDS130_LOCUS12233</name>
</gene>